<gene>
    <name evidence="2" type="ORF">LTRI10_LOCUS36908</name>
</gene>
<proteinExistence type="predicted"/>
<dbReference type="Proteomes" id="UP001497516">
    <property type="component" value="Chromosome 6"/>
</dbReference>
<evidence type="ECO:0000313" key="3">
    <source>
        <dbReference type="Proteomes" id="UP001497516"/>
    </source>
</evidence>
<feature type="region of interest" description="Disordered" evidence="1">
    <location>
        <begin position="73"/>
        <end position="118"/>
    </location>
</feature>
<keyword evidence="3" id="KW-1185">Reference proteome</keyword>
<protein>
    <submittedName>
        <fullName evidence="2">Uncharacterized protein</fullName>
    </submittedName>
</protein>
<feature type="compositionally biased region" description="Acidic residues" evidence="1">
    <location>
        <begin position="1"/>
        <end position="10"/>
    </location>
</feature>
<feature type="compositionally biased region" description="Acidic residues" evidence="1">
    <location>
        <begin position="82"/>
        <end position="101"/>
    </location>
</feature>
<dbReference type="EMBL" id="OZ034819">
    <property type="protein sequence ID" value="CAL1396549.1"/>
    <property type="molecule type" value="Genomic_DNA"/>
</dbReference>
<organism evidence="2 3">
    <name type="scientific">Linum trigynum</name>
    <dbReference type="NCBI Taxonomy" id="586398"/>
    <lineage>
        <taxon>Eukaryota</taxon>
        <taxon>Viridiplantae</taxon>
        <taxon>Streptophyta</taxon>
        <taxon>Embryophyta</taxon>
        <taxon>Tracheophyta</taxon>
        <taxon>Spermatophyta</taxon>
        <taxon>Magnoliopsida</taxon>
        <taxon>eudicotyledons</taxon>
        <taxon>Gunneridae</taxon>
        <taxon>Pentapetalae</taxon>
        <taxon>rosids</taxon>
        <taxon>fabids</taxon>
        <taxon>Malpighiales</taxon>
        <taxon>Linaceae</taxon>
        <taxon>Linum</taxon>
    </lineage>
</organism>
<sequence length="118" mass="13039">MADSWEELVGENDPGQPAESPDSFAAVDGAQSVAKEVFHVYDSDNADTSDNEYRAARDNLRAYGEMIKRKVKARSNYHGEEVEQLDEFEEDDSEDEEDDEVEHGGHDGDVEAGLDGAD</sequence>
<evidence type="ECO:0000256" key="1">
    <source>
        <dbReference type="SAM" id="MobiDB-lite"/>
    </source>
</evidence>
<accession>A0AAV2FEZ0</accession>
<name>A0AAV2FEZ0_9ROSI</name>
<evidence type="ECO:0000313" key="2">
    <source>
        <dbReference type="EMBL" id="CAL1396549.1"/>
    </source>
</evidence>
<feature type="region of interest" description="Disordered" evidence="1">
    <location>
        <begin position="1"/>
        <end position="30"/>
    </location>
</feature>
<reference evidence="2 3" key="1">
    <citation type="submission" date="2024-04" db="EMBL/GenBank/DDBJ databases">
        <authorList>
            <person name="Fracassetti M."/>
        </authorList>
    </citation>
    <scope>NUCLEOTIDE SEQUENCE [LARGE SCALE GENOMIC DNA]</scope>
</reference>
<dbReference type="AlphaFoldDB" id="A0AAV2FEZ0"/>